<name>A0A8J0UVN0_XENLA</name>
<reference evidence="2" key="1">
    <citation type="submission" date="2024-06" db="UniProtKB">
        <authorList>
            <consortium name="RefSeq"/>
        </authorList>
    </citation>
    <scope>NUCLEOTIDE SEQUENCE [LARGE SCALE GENOMIC DNA]</scope>
    <source>
        <strain evidence="2">J_2021</strain>
    </source>
</reference>
<keyword evidence="1" id="KW-0472">Membrane</keyword>
<protein>
    <submittedName>
        <fullName evidence="3">Uncharacterized protein LOC108712647</fullName>
    </submittedName>
</protein>
<feature type="transmembrane region" description="Helical" evidence="1">
    <location>
        <begin position="89"/>
        <end position="111"/>
    </location>
</feature>
<evidence type="ECO:0000313" key="3">
    <source>
        <dbReference type="RefSeq" id="XP_018110455.1"/>
    </source>
</evidence>
<gene>
    <name evidence="3" type="primary">LOC108712647</name>
</gene>
<proteinExistence type="predicted"/>
<evidence type="ECO:0000313" key="2">
    <source>
        <dbReference type="Proteomes" id="UP000186698"/>
    </source>
</evidence>
<dbReference type="KEGG" id="xla:108712647"/>
<sequence>MLSFREPTHRFQTGDLVLVRRLHPRKGETPYGQPTTVLAITRTAVLTAESHQWIHASRLKKAPLRPARSDVDLPCWPYPVFAPGNGGRVCFVLAGSFIGMSIILMLVTGVYKLIEMYQPGAAGPRLFQRDLHSHLINSDSFAANSLIRMHLTAAATLNISKCWICTHSPTSSKHLPYIAQPLSLEDIVTMPNGTITSDRFNNTRTRLEIAGFSQPPILCYNKSYEIEGEIPITVCGTGRQRHCVTHMIATNPVGRIDCSKASFIYSVDLQQALRHDHPKDRESFVDKGNNSLFNQMMKLDCSDCSF</sequence>
<keyword evidence="1" id="KW-0812">Transmembrane</keyword>
<dbReference type="GeneID" id="108712647"/>
<accession>A0A8J0UVN0</accession>
<keyword evidence="2" id="KW-1185">Reference proteome</keyword>
<dbReference type="RefSeq" id="XP_018110455.1">
    <property type="nucleotide sequence ID" value="XM_018254966.2"/>
</dbReference>
<reference evidence="3" key="2">
    <citation type="submission" date="2025-08" db="UniProtKB">
        <authorList>
            <consortium name="RefSeq"/>
        </authorList>
    </citation>
    <scope>IDENTIFICATION</scope>
    <source>
        <strain evidence="3">J_2021</strain>
        <tissue evidence="3">Erythrocytes</tissue>
    </source>
</reference>
<dbReference type="AlphaFoldDB" id="A0A8J0UVN0"/>
<dbReference type="Gene3D" id="2.30.30.850">
    <property type="match status" value="1"/>
</dbReference>
<evidence type="ECO:0000256" key="1">
    <source>
        <dbReference type="SAM" id="Phobius"/>
    </source>
</evidence>
<organism evidence="2 3">
    <name type="scientific">Xenopus laevis</name>
    <name type="common">African clawed frog</name>
    <dbReference type="NCBI Taxonomy" id="8355"/>
    <lineage>
        <taxon>Eukaryota</taxon>
        <taxon>Metazoa</taxon>
        <taxon>Chordata</taxon>
        <taxon>Craniata</taxon>
        <taxon>Vertebrata</taxon>
        <taxon>Euteleostomi</taxon>
        <taxon>Amphibia</taxon>
        <taxon>Batrachia</taxon>
        <taxon>Anura</taxon>
        <taxon>Pipoidea</taxon>
        <taxon>Pipidae</taxon>
        <taxon>Xenopodinae</taxon>
        <taxon>Xenopus</taxon>
        <taxon>Xenopus</taxon>
    </lineage>
</organism>
<dbReference type="OrthoDB" id="9909609at2759"/>
<keyword evidence="1" id="KW-1133">Transmembrane helix</keyword>
<dbReference type="Proteomes" id="UP000186698">
    <property type="component" value="Chromosome 3S"/>
</dbReference>